<dbReference type="PANTHER" id="PTHR38468">
    <property type="entry name" value="SLL0939 PROTEIN"/>
    <property type="match status" value="1"/>
</dbReference>
<dbReference type="InParanoid" id="A0A330L8V8"/>
<keyword evidence="1" id="KW-0472">Membrane</keyword>
<dbReference type="PANTHER" id="PTHR38468:SF1">
    <property type="entry name" value="SLL0939 PROTEIN"/>
    <property type="match status" value="1"/>
</dbReference>
<evidence type="ECO:0008006" key="4">
    <source>
        <dbReference type="Google" id="ProtNLM"/>
    </source>
</evidence>
<dbReference type="RefSeq" id="WP_121990540.1">
    <property type="nucleotide sequence ID" value="NZ_OUNR01000019.1"/>
</dbReference>
<accession>A0A330L8V8</accession>
<reference evidence="3" key="1">
    <citation type="submission" date="2018-04" db="EMBL/GenBank/DDBJ databases">
        <authorList>
            <person name="Lucker S."/>
            <person name="Sakoula D."/>
        </authorList>
    </citation>
    <scope>NUCLEOTIDE SEQUENCE [LARGE SCALE GENOMIC DNA]</scope>
</reference>
<evidence type="ECO:0000313" key="2">
    <source>
        <dbReference type="EMBL" id="SPP66370.1"/>
    </source>
</evidence>
<protein>
    <recommendedName>
        <fullName evidence="4">DUF1622 domain-containing protein</fullName>
    </recommendedName>
</protein>
<evidence type="ECO:0000313" key="3">
    <source>
        <dbReference type="Proteomes" id="UP000248168"/>
    </source>
</evidence>
<proteinExistence type="predicted"/>
<name>A0A330L8V8_9BACT</name>
<gene>
    <name evidence="2" type="ORF">NITLEN_60173</name>
</gene>
<feature type="transmembrane region" description="Helical" evidence="1">
    <location>
        <begin position="21"/>
        <end position="39"/>
    </location>
</feature>
<dbReference type="OrthoDB" id="9812897at2"/>
<keyword evidence="1" id="KW-1133">Transmembrane helix</keyword>
<dbReference type="InterPro" id="IPR012427">
    <property type="entry name" value="DUF1622"/>
</dbReference>
<keyword evidence="1" id="KW-0812">Transmembrane</keyword>
<evidence type="ECO:0000256" key="1">
    <source>
        <dbReference type="SAM" id="Phobius"/>
    </source>
</evidence>
<dbReference type="Pfam" id="PF07784">
    <property type="entry name" value="DUF1622"/>
    <property type="match status" value="1"/>
</dbReference>
<dbReference type="EMBL" id="OUNR01000019">
    <property type="protein sequence ID" value="SPP66370.1"/>
    <property type="molecule type" value="Genomic_DNA"/>
</dbReference>
<organism evidence="2 3">
    <name type="scientific">Nitrospira lenta</name>
    <dbReference type="NCBI Taxonomy" id="1436998"/>
    <lineage>
        <taxon>Bacteria</taxon>
        <taxon>Pseudomonadati</taxon>
        <taxon>Nitrospirota</taxon>
        <taxon>Nitrospiria</taxon>
        <taxon>Nitrospirales</taxon>
        <taxon>Nitrospiraceae</taxon>
        <taxon>Nitrospira</taxon>
    </lineage>
</organism>
<dbReference type="Proteomes" id="UP000248168">
    <property type="component" value="Unassembled WGS sequence"/>
</dbReference>
<sequence>MEAVEGTIVTLVQWLRLAVETMGALVIAVGVIVAIYGFGRALALQRPEHYVEVRLTLARYLALAIEFELAADILSTAIAPSWDQIGKLGAIVVIRTGLNYFLMREMKEERVKGGYGTGQA</sequence>
<keyword evidence="3" id="KW-1185">Reference proteome</keyword>
<dbReference type="AlphaFoldDB" id="A0A330L8V8"/>